<dbReference type="RefSeq" id="WP_074712221.1">
    <property type="nucleotide sequence ID" value="NZ_FNTV01000001.1"/>
</dbReference>
<sequence>MPHVTVHLPEPPTNGQLRMGAAGITANSQHLSRDGAAWFPVMGEYHYSRQKPRQWRTGLERMKQGGITVVSTYVFWHHHEERQGIFRWSGNRNLRAFVELCAELGLDAVVRIGPWAHGEARNGGFPDWLQALPLNHRSNDPRYLEQVRPFFAQISRQLSGLFHGTGGPIVALQVENELYDRSGHILSLKEMAQDLGMDAPLWTATAWGGAQLPAGEVLPLYGGYPEAFWEDAHPGWARGNRKHYFFSHIRDDHSIGADLRPTTAVGAGTSGVPAPFATCELGGGMPSAYHRRPIIPAADVSALALAKIGSGSTWQGYYMFHGASQGLGELSSLQESQATGYPNDLPVMSYDFQAPLGEHGQLRESYHRLRMQHFFLAEAGPALARMPMTLPAAVPSSLDDSETLRWSVRSDGQAGFIFVNNHQPSSDALGAKSGVQFDLTLADGGQLTVPRQPATIAGGAHFVWPFNFPMGEEATLLHTTTELLTTLPVGGTTCFVFSRTEGVEPEFDIAISANDGGFRQRLQLAVPPGAGPLELSVSDSVSILLVDGPTAMRLWKGEFAGAERIILADSLLVTGGTLQLDVTAPRQEIGVYPPVEHVIALPDRLGATVNKLEDSGPFSMFSVEVEAGMLSTSMSVQTLQGASGPAPLRIGGTQNRAGAPLEMDYAHAAHFHLDFTAEQLPASVQNLLRIRWTGDAARALLDGQLLSDNYWNGLAWDIDLTEHRDELLRHGLTIQAFPFNPAAPIYVEESIRPGQATLEISDVRILHQGSIHLTLP</sequence>
<evidence type="ECO:0000256" key="1">
    <source>
        <dbReference type="ARBA" id="ARBA00009809"/>
    </source>
</evidence>
<dbReference type="SUPFAM" id="SSF51445">
    <property type="entry name" value="(Trans)glycosidases"/>
    <property type="match status" value="1"/>
</dbReference>
<dbReference type="PRINTS" id="PR00742">
    <property type="entry name" value="GLHYDRLASE35"/>
</dbReference>
<evidence type="ECO:0000313" key="5">
    <source>
        <dbReference type="Proteomes" id="UP000182725"/>
    </source>
</evidence>
<feature type="domain" description="Glycoside hydrolase 35 catalytic" evidence="3">
    <location>
        <begin position="31"/>
        <end position="371"/>
    </location>
</feature>
<evidence type="ECO:0000256" key="2">
    <source>
        <dbReference type="RuleBase" id="RU003679"/>
    </source>
</evidence>
<dbReference type="Proteomes" id="UP000182725">
    <property type="component" value="Unassembled WGS sequence"/>
</dbReference>
<evidence type="ECO:0000259" key="3">
    <source>
        <dbReference type="Pfam" id="PF01301"/>
    </source>
</evidence>
<reference evidence="4 5" key="1">
    <citation type="submission" date="2016-10" db="EMBL/GenBank/DDBJ databases">
        <authorList>
            <person name="de Groot N.N."/>
        </authorList>
    </citation>
    <scope>NUCLEOTIDE SEQUENCE [LARGE SCALE GENOMIC DNA]</scope>
    <source>
        <strain evidence="4 5">DSM 22274</strain>
    </source>
</reference>
<dbReference type="PANTHER" id="PTHR23421">
    <property type="entry name" value="BETA-GALACTOSIDASE RELATED"/>
    <property type="match status" value="1"/>
</dbReference>
<proteinExistence type="inferred from homology"/>
<dbReference type="InterPro" id="IPR037110">
    <property type="entry name" value="Betagal_dom2_sf"/>
</dbReference>
<organism evidence="4 5">
    <name type="scientific">Arthrobacter alpinus</name>
    <dbReference type="NCBI Taxonomy" id="656366"/>
    <lineage>
        <taxon>Bacteria</taxon>
        <taxon>Bacillati</taxon>
        <taxon>Actinomycetota</taxon>
        <taxon>Actinomycetes</taxon>
        <taxon>Micrococcales</taxon>
        <taxon>Micrococcaceae</taxon>
        <taxon>Arthrobacter</taxon>
    </lineage>
</organism>
<protein>
    <submittedName>
        <fullName evidence="4">Glycosyl hydrolases family 35</fullName>
    </submittedName>
</protein>
<keyword evidence="4" id="KW-0378">Hydrolase</keyword>
<dbReference type="AlphaFoldDB" id="A0A1H5MFJ8"/>
<comment type="similarity">
    <text evidence="1 2">Belongs to the glycosyl hydrolase 35 family.</text>
</comment>
<dbReference type="InterPro" id="IPR031330">
    <property type="entry name" value="Gly_Hdrlase_35_cat"/>
</dbReference>
<dbReference type="Pfam" id="PF01301">
    <property type="entry name" value="Glyco_hydro_35"/>
    <property type="match status" value="1"/>
</dbReference>
<dbReference type="GO" id="GO:0004553">
    <property type="term" value="F:hydrolase activity, hydrolyzing O-glycosyl compounds"/>
    <property type="evidence" value="ECO:0007669"/>
    <property type="project" value="InterPro"/>
</dbReference>
<dbReference type="Gene3D" id="3.20.20.80">
    <property type="entry name" value="Glycosidases"/>
    <property type="match status" value="1"/>
</dbReference>
<dbReference type="InterPro" id="IPR017853">
    <property type="entry name" value="GH"/>
</dbReference>
<accession>A0A1H5MFJ8</accession>
<dbReference type="GO" id="GO:0005975">
    <property type="term" value="P:carbohydrate metabolic process"/>
    <property type="evidence" value="ECO:0007669"/>
    <property type="project" value="InterPro"/>
</dbReference>
<gene>
    <name evidence="4" type="ORF">SAMN04489740_2915</name>
</gene>
<evidence type="ECO:0000313" key="4">
    <source>
        <dbReference type="EMBL" id="SEE88084.1"/>
    </source>
</evidence>
<dbReference type="InterPro" id="IPR001944">
    <property type="entry name" value="Glycoside_Hdrlase_35"/>
</dbReference>
<dbReference type="EMBL" id="FNTV01000001">
    <property type="protein sequence ID" value="SEE88084.1"/>
    <property type="molecule type" value="Genomic_DNA"/>
</dbReference>
<name>A0A1H5MFJ8_9MICC</name>
<dbReference type="Gene3D" id="2.102.20.10">
    <property type="entry name" value="Beta-galactosidase, domain 2"/>
    <property type="match status" value="1"/>
</dbReference>